<feature type="compositionally biased region" description="Basic and acidic residues" evidence="16">
    <location>
        <begin position="93"/>
        <end position="121"/>
    </location>
</feature>
<comment type="catalytic activity">
    <reaction evidence="2">
        <text>uridine in snRNA = pseudouridine in snRNA</text>
        <dbReference type="Rhea" id="RHEA:51124"/>
        <dbReference type="Rhea" id="RHEA-COMP:12891"/>
        <dbReference type="Rhea" id="RHEA-COMP:12892"/>
        <dbReference type="ChEBI" id="CHEBI:65314"/>
        <dbReference type="ChEBI" id="CHEBI:65315"/>
    </reaction>
</comment>
<evidence type="ECO:0000256" key="4">
    <source>
        <dbReference type="ARBA" id="ARBA00009375"/>
    </source>
</evidence>
<dbReference type="GO" id="GO:0005634">
    <property type="term" value="C:nucleus"/>
    <property type="evidence" value="ECO:0007669"/>
    <property type="project" value="UniProtKB-SubCell"/>
</dbReference>
<feature type="region of interest" description="Disordered" evidence="16">
    <location>
        <begin position="432"/>
        <end position="456"/>
    </location>
</feature>
<feature type="domain" description="Pseudouridine synthase I TruA alpha/beta" evidence="17">
    <location>
        <begin position="494"/>
        <end position="613"/>
    </location>
</feature>
<dbReference type="InterPro" id="IPR001406">
    <property type="entry name" value="PsdUridine_synth_TruA"/>
</dbReference>
<dbReference type="Proteomes" id="UP000194280">
    <property type="component" value="Unassembled WGS sequence"/>
</dbReference>
<reference evidence="18 19" key="1">
    <citation type="submission" date="2017-01" db="EMBL/GenBank/DDBJ databases">
        <title>The recent genome duplication of the halophilic yeast Hortaea werneckii: insights from long-read sequencing.</title>
        <authorList>
            <person name="Sinha S."/>
            <person name="Flibotte S."/>
            <person name="Neira M."/>
            <person name="Lenassi M."/>
            <person name="Gostincar C."/>
            <person name="Stajich J.E."/>
            <person name="Nislow C.E."/>
        </authorList>
    </citation>
    <scope>NUCLEOTIDE SEQUENCE [LARGE SCALE GENOMIC DNA]</scope>
    <source>
        <strain evidence="18 19">EXF-2000</strain>
    </source>
</reference>
<dbReference type="Gene3D" id="3.30.70.660">
    <property type="entry name" value="Pseudouridine synthase I, catalytic domain, C-terminal subdomain"/>
    <property type="match status" value="1"/>
</dbReference>
<dbReference type="InterPro" id="IPR020095">
    <property type="entry name" value="PsdUridine_synth_TruA_C"/>
</dbReference>
<evidence type="ECO:0000313" key="19">
    <source>
        <dbReference type="Proteomes" id="UP000194280"/>
    </source>
</evidence>
<protein>
    <recommendedName>
        <fullName evidence="11">tRNA pseudouridine synthase 1</fullName>
    </recommendedName>
    <alternativeName>
        <fullName evidence="12">tRNA pseudouridylate synthase 1</fullName>
    </alternativeName>
    <alternativeName>
        <fullName evidence="13">tRNA-uridine isomerase 1</fullName>
    </alternativeName>
</protein>
<dbReference type="Gene3D" id="3.30.70.580">
    <property type="entry name" value="Pseudouridine synthase I, catalytic domain, N-terminal subdomain"/>
    <property type="match status" value="1"/>
</dbReference>
<evidence type="ECO:0000256" key="9">
    <source>
        <dbReference type="ARBA" id="ARBA00036943"/>
    </source>
</evidence>
<evidence type="ECO:0000256" key="8">
    <source>
        <dbReference type="ARBA" id="ARBA00023242"/>
    </source>
</evidence>
<comment type="subcellular location">
    <subcellularLocation>
        <location evidence="3">Nucleus</location>
    </subcellularLocation>
</comment>
<dbReference type="STRING" id="1157616.A0A1Z5SRX0"/>
<dbReference type="GO" id="GO:0003723">
    <property type="term" value="F:RNA binding"/>
    <property type="evidence" value="ECO:0007669"/>
    <property type="project" value="InterPro"/>
</dbReference>
<dbReference type="PANTHER" id="PTHR11142">
    <property type="entry name" value="PSEUDOURIDYLATE SYNTHASE"/>
    <property type="match status" value="1"/>
</dbReference>
<feature type="compositionally biased region" description="Polar residues" evidence="16">
    <location>
        <begin position="13"/>
        <end position="29"/>
    </location>
</feature>
<comment type="catalytic activity">
    <reaction evidence="1">
        <text>a uridine in mRNA = a pseudouridine in mRNA</text>
        <dbReference type="Rhea" id="RHEA:56644"/>
        <dbReference type="Rhea" id="RHEA-COMP:14658"/>
        <dbReference type="Rhea" id="RHEA-COMP:14659"/>
        <dbReference type="ChEBI" id="CHEBI:65314"/>
        <dbReference type="ChEBI" id="CHEBI:65315"/>
    </reaction>
</comment>
<feature type="compositionally biased region" description="Polar residues" evidence="16">
    <location>
        <begin position="127"/>
        <end position="138"/>
    </location>
</feature>
<dbReference type="Pfam" id="PF01416">
    <property type="entry name" value="PseudoU_synth_1"/>
    <property type="match status" value="1"/>
</dbReference>
<feature type="compositionally biased region" description="Low complexity" evidence="16">
    <location>
        <begin position="399"/>
        <end position="410"/>
    </location>
</feature>
<feature type="binding site" evidence="15">
    <location>
        <position position="265"/>
    </location>
    <ligand>
        <name>substrate</name>
    </ligand>
</feature>
<evidence type="ECO:0000256" key="15">
    <source>
        <dbReference type="PIRSR" id="PIRSR641708-2"/>
    </source>
</evidence>
<dbReference type="EMBL" id="MUNK01000288">
    <property type="protein sequence ID" value="OTA23572.1"/>
    <property type="molecule type" value="Genomic_DNA"/>
</dbReference>
<comment type="catalytic activity">
    <reaction evidence="9">
        <text>a uridine in tRNA = a pseudouridine in tRNA</text>
        <dbReference type="Rhea" id="RHEA:54572"/>
        <dbReference type="Rhea" id="RHEA-COMP:13339"/>
        <dbReference type="Rhea" id="RHEA-COMP:13934"/>
        <dbReference type="ChEBI" id="CHEBI:65314"/>
        <dbReference type="ChEBI" id="CHEBI:65315"/>
    </reaction>
</comment>
<evidence type="ECO:0000256" key="5">
    <source>
        <dbReference type="ARBA" id="ARBA00022664"/>
    </source>
</evidence>
<evidence type="ECO:0000256" key="13">
    <source>
        <dbReference type="ARBA" id="ARBA00080858"/>
    </source>
</evidence>
<feature type="region of interest" description="Disordered" evidence="16">
    <location>
        <begin position="1"/>
        <end position="147"/>
    </location>
</feature>
<evidence type="ECO:0000256" key="6">
    <source>
        <dbReference type="ARBA" id="ARBA00022694"/>
    </source>
</evidence>
<comment type="similarity">
    <text evidence="4">Belongs to the tRNA pseudouridine synthase TruA family.</text>
</comment>
<dbReference type="FunFam" id="3.30.70.660:FF:000002">
    <property type="entry name" value="tRNA pseudouridine synthase"/>
    <property type="match status" value="1"/>
</dbReference>
<name>A0A1Z5SRX0_HORWE</name>
<feature type="active site" description="Nucleophile" evidence="14">
    <location>
        <position position="209"/>
    </location>
</feature>
<comment type="function">
    <text evidence="10">Formation of pseudouridine at positions 27 and 28 in the anticodon stem and loop of transfer RNAs; at positions 34 and 36 of intron-containing precursor tRNA(Ile) and at position 35 in the intron-containing tRNA(Tyr). Catalyzes pseudouridylation at position 44 in U2 snRNA. Also catalyzes pseudouridylation of mRNAs.</text>
</comment>
<dbReference type="GO" id="GO:0009982">
    <property type="term" value="F:pseudouridine synthase activity"/>
    <property type="evidence" value="ECO:0007669"/>
    <property type="project" value="InterPro"/>
</dbReference>
<feature type="compositionally biased region" description="Basic and acidic residues" evidence="16">
    <location>
        <begin position="73"/>
        <end position="86"/>
    </location>
</feature>
<comment type="caution">
    <text evidence="18">The sequence shown here is derived from an EMBL/GenBank/DDBJ whole genome shotgun (WGS) entry which is preliminary data.</text>
</comment>
<evidence type="ECO:0000256" key="1">
    <source>
        <dbReference type="ARBA" id="ARBA00001166"/>
    </source>
</evidence>
<keyword evidence="19" id="KW-1185">Reference proteome</keyword>
<dbReference type="GO" id="GO:0031120">
    <property type="term" value="P:snRNA pseudouridine synthesis"/>
    <property type="evidence" value="ECO:0007669"/>
    <property type="project" value="UniProtKB-ARBA"/>
</dbReference>
<dbReference type="SUPFAM" id="SSF55120">
    <property type="entry name" value="Pseudouridine synthase"/>
    <property type="match status" value="1"/>
</dbReference>
<dbReference type="AlphaFoldDB" id="A0A1Z5SRX0"/>
<dbReference type="InterPro" id="IPR020103">
    <property type="entry name" value="PsdUridine_synth_cat_dom_sf"/>
</dbReference>
<evidence type="ECO:0000256" key="3">
    <source>
        <dbReference type="ARBA" id="ARBA00004123"/>
    </source>
</evidence>
<dbReference type="FunFam" id="3.30.70.580:FF:000002">
    <property type="entry name" value="tRNA pseudouridine synthase"/>
    <property type="match status" value="1"/>
</dbReference>
<dbReference type="GO" id="GO:0006397">
    <property type="term" value="P:mRNA processing"/>
    <property type="evidence" value="ECO:0007669"/>
    <property type="project" value="UniProtKB-KW"/>
</dbReference>
<evidence type="ECO:0000256" key="7">
    <source>
        <dbReference type="ARBA" id="ARBA00023235"/>
    </source>
</evidence>
<dbReference type="InterPro" id="IPR020097">
    <property type="entry name" value="PsdUridine_synth_TruA_a/b_dom"/>
</dbReference>
<keyword evidence="7" id="KW-0413">Isomerase</keyword>
<dbReference type="FunCoup" id="A0A1Z5SRX0">
    <property type="interactions" value="1777"/>
</dbReference>
<evidence type="ECO:0000313" key="18">
    <source>
        <dbReference type="EMBL" id="OTA23572.1"/>
    </source>
</evidence>
<accession>A0A1Z5SRX0</accession>
<evidence type="ECO:0000259" key="17">
    <source>
        <dbReference type="Pfam" id="PF01416"/>
    </source>
</evidence>
<sequence>MDHSTAILEDANQAVQAAESAQNTPATADSKSEPMEPSEAAPPTGNAYDEERKSNDRKRKADFPSDRQAFGSRGKDGGGGRGGRNDGKRHKKGDLGRGEYFRNDPDKRARTEASRQKRDQEGGSGNGNATTYGTTFSQEEIDAEGRKPKRKVAVLIGYSGTGYKGMQITPHEETIEGDLFKAFVKAGAISKANADDPKKASLVRCARTDKGVHAAGNMISLKLIVEEDDIVEKINAALSPQIRVWGIERTIGSFSCYQACDSRWYEYLIPSHAFLPPHPSSWLAKKLEEIADQTGDREAYESRQAEVRGYWEKVDEEYIKPILESIDEDIRFDVVKALQGEEEASAKAAKAEADVDQNVKTGKGVGGVKRGREADSEDGKEEKTEEAAIIVNEPALARPAPVDDTPAATAPKEEPEAVVEGMVDSSATMPMKPEAEKSNAEKGLTPSGKPLLSPEEFDRQQRLRAATKKLRNAYVSAKRAYRIPEQRVKRIQDALSKYKGTKNYHNFTIQKTFRDPSAKRFIKSFIVNPKPILIKGKGGEGDDGEVVETEWLSMKVHGQSFMMHQIRKMIGMVTLLVRCGSNLSTLDASMQEEKFSIPKVPGLGLLLERPVFDSYNDIQAPKHGRDQLRFDKYEEAMEEFKQREIYQRIFREEEEKNEFGRFFNHVDNFKEPYFLYVTSKGLEATKRQRNGEDAAPGAGKEES</sequence>
<dbReference type="GO" id="GO:1990481">
    <property type="term" value="P:mRNA pseudouridine synthesis"/>
    <property type="evidence" value="ECO:0007669"/>
    <property type="project" value="TreeGrafter"/>
</dbReference>
<feature type="region of interest" description="Disordered" evidence="16">
    <location>
        <begin position="360"/>
        <end position="417"/>
    </location>
</feature>
<dbReference type="GO" id="GO:0031119">
    <property type="term" value="P:tRNA pseudouridine synthesis"/>
    <property type="evidence" value="ECO:0007669"/>
    <property type="project" value="InterPro"/>
</dbReference>
<evidence type="ECO:0000256" key="11">
    <source>
        <dbReference type="ARBA" id="ARBA00073968"/>
    </source>
</evidence>
<evidence type="ECO:0000256" key="16">
    <source>
        <dbReference type="SAM" id="MobiDB-lite"/>
    </source>
</evidence>
<gene>
    <name evidence="18" type="ORF">BTJ68_12992</name>
</gene>
<evidence type="ECO:0000256" key="2">
    <source>
        <dbReference type="ARBA" id="ARBA00001832"/>
    </source>
</evidence>
<proteinExistence type="inferred from homology"/>
<evidence type="ECO:0000256" key="14">
    <source>
        <dbReference type="PIRSR" id="PIRSR641708-1"/>
    </source>
</evidence>
<organism evidence="18 19">
    <name type="scientific">Hortaea werneckii EXF-2000</name>
    <dbReference type="NCBI Taxonomy" id="1157616"/>
    <lineage>
        <taxon>Eukaryota</taxon>
        <taxon>Fungi</taxon>
        <taxon>Dikarya</taxon>
        <taxon>Ascomycota</taxon>
        <taxon>Pezizomycotina</taxon>
        <taxon>Dothideomycetes</taxon>
        <taxon>Dothideomycetidae</taxon>
        <taxon>Mycosphaerellales</taxon>
        <taxon>Teratosphaeriaceae</taxon>
        <taxon>Hortaea</taxon>
    </lineage>
</organism>
<dbReference type="InParanoid" id="A0A1Z5SRX0"/>
<dbReference type="VEuPathDB" id="FungiDB:BTJ68_12992"/>
<dbReference type="PANTHER" id="PTHR11142:SF4">
    <property type="entry name" value="PSEUDOURIDYLATE SYNTHASE 1 HOMOLOG"/>
    <property type="match status" value="1"/>
</dbReference>
<keyword evidence="5" id="KW-0507">mRNA processing</keyword>
<evidence type="ECO:0000256" key="12">
    <source>
        <dbReference type="ARBA" id="ARBA00079072"/>
    </source>
</evidence>
<keyword evidence="6" id="KW-0819">tRNA processing</keyword>
<keyword evidence="8" id="KW-0539">Nucleus</keyword>
<dbReference type="CDD" id="cd02568">
    <property type="entry name" value="PseudoU_synth_PUS1_PUS2"/>
    <property type="match status" value="1"/>
</dbReference>
<evidence type="ECO:0000256" key="10">
    <source>
        <dbReference type="ARBA" id="ARBA00053072"/>
    </source>
</evidence>
<dbReference type="OrthoDB" id="10256309at2759"/>
<dbReference type="InterPro" id="IPR020094">
    <property type="entry name" value="TruA/RsuA/RluB/E/F_N"/>
</dbReference>
<feature type="compositionally biased region" description="Basic and acidic residues" evidence="16">
    <location>
        <begin position="49"/>
        <end position="65"/>
    </location>
</feature>
<dbReference type="InterPro" id="IPR041708">
    <property type="entry name" value="PUS1/PUS2-like"/>
</dbReference>